<dbReference type="SUPFAM" id="SSF50475">
    <property type="entry name" value="FMN-binding split barrel"/>
    <property type="match status" value="1"/>
</dbReference>
<evidence type="ECO:0000313" key="2">
    <source>
        <dbReference type="Proteomes" id="UP001620520"/>
    </source>
</evidence>
<comment type="caution">
    <text evidence="1">The sequence shown here is derived from an EMBL/GenBank/DDBJ whole genome shotgun (WGS) entry which is preliminary data.</text>
</comment>
<dbReference type="Gene3D" id="2.30.110.10">
    <property type="entry name" value="Electron Transport, Fmn-binding Protein, Chain A"/>
    <property type="match status" value="1"/>
</dbReference>
<sequence>MPELLWGPDGALLPDYSGARAAAMDIVHVGLCALLSPRSRTYGLTMTNKPTVPEAEILDNNQCWELLRSVSVGRLAVWAKDHPDIFPINYKADHGTLVFRTGEGSKLHAALSATPVALEADGVDQNSGVAWSVVVKGQAESIKLTEEVLDTVGLLLFPWQAGRKDHFVRIVPTSLSGRRFKVTPPLTWWSPLDDATRAGLE</sequence>
<name>A0ABW8N709_9MICC</name>
<organism evidence="1 2">
    <name type="scientific">Paenarthrobacter histidinolovorans</name>
    <dbReference type="NCBI Taxonomy" id="43664"/>
    <lineage>
        <taxon>Bacteria</taxon>
        <taxon>Bacillati</taxon>
        <taxon>Actinomycetota</taxon>
        <taxon>Actinomycetes</taxon>
        <taxon>Micrococcales</taxon>
        <taxon>Micrococcaceae</taxon>
        <taxon>Paenarthrobacter</taxon>
    </lineage>
</organism>
<keyword evidence="2" id="KW-1185">Reference proteome</keyword>
<evidence type="ECO:0000313" key="1">
    <source>
        <dbReference type="EMBL" id="MFK4639349.1"/>
    </source>
</evidence>
<gene>
    <name evidence="1" type="ORF">ABIA52_002238</name>
</gene>
<proteinExistence type="predicted"/>
<accession>A0ABW8N709</accession>
<dbReference type="Proteomes" id="UP001620520">
    <property type="component" value="Unassembled WGS sequence"/>
</dbReference>
<dbReference type="InterPro" id="IPR024747">
    <property type="entry name" value="Pyridox_Oxase-rel"/>
</dbReference>
<reference evidence="1 2" key="1">
    <citation type="submission" date="2024-10" db="EMBL/GenBank/DDBJ databases">
        <title>Novel secondary metabolite-producing bacteria for plant disease control.</title>
        <authorList>
            <person name="Chevrette M."/>
        </authorList>
    </citation>
    <scope>NUCLEOTIDE SEQUENCE [LARGE SCALE GENOMIC DNA]</scope>
    <source>
        <strain evidence="1 2">J30 TE3557</strain>
    </source>
</reference>
<dbReference type="InterPro" id="IPR012349">
    <property type="entry name" value="Split_barrel_FMN-bd"/>
</dbReference>
<dbReference type="EMBL" id="JBIYEW010000003">
    <property type="protein sequence ID" value="MFK4639349.1"/>
    <property type="molecule type" value="Genomic_DNA"/>
</dbReference>
<dbReference type="Pfam" id="PF12900">
    <property type="entry name" value="Pyridox_ox_2"/>
    <property type="match status" value="1"/>
</dbReference>
<protein>
    <recommendedName>
        <fullName evidence="3">Flavin-nucleotide-binding protein</fullName>
    </recommendedName>
</protein>
<evidence type="ECO:0008006" key="3">
    <source>
        <dbReference type="Google" id="ProtNLM"/>
    </source>
</evidence>